<name>A0A4U5JB53_9EURY</name>
<accession>A0A4U5JB53</accession>
<protein>
    <submittedName>
        <fullName evidence="7">EamA/RhaT family transporter</fullName>
    </submittedName>
</protein>
<feature type="transmembrane region" description="Helical" evidence="5">
    <location>
        <begin position="251"/>
        <end position="270"/>
    </location>
</feature>
<sequence length="308" mass="32727">MRYRNLLLFLTLAAVWGSAFMAIKAGVGGPDTPAYFFDAPVLFAAVRFDIAGAIMLVYAAWTTDRWLPGGRDDWVVVAVGAVLIIAGYHALLFVGQRGTTSAAAAVIVSLSPVLTTAFARAFLPDERLTVVGIVGMTVGLAGVIVLSRPDPANLVSSRFEALVFAAALCFALGSVLTRRLDSDLPTATMEAWSMLGGAVLMHVASVGLEESVVGMPGLRELAALAYLSIVSSAIGFLIYFDLLDRLGAIEINLVSYVAPIFAALAGFFFLAERIDGPTVAGFVIILVGFVLVKRRAMQSELRRHVADR</sequence>
<feature type="transmembrane region" description="Helical" evidence="5">
    <location>
        <begin position="159"/>
        <end position="177"/>
    </location>
</feature>
<feature type="transmembrane region" description="Helical" evidence="5">
    <location>
        <begin position="189"/>
        <end position="208"/>
    </location>
</feature>
<evidence type="ECO:0000256" key="5">
    <source>
        <dbReference type="SAM" id="Phobius"/>
    </source>
</evidence>
<dbReference type="InterPro" id="IPR000620">
    <property type="entry name" value="EamA_dom"/>
</dbReference>
<feature type="transmembrane region" description="Helical" evidence="5">
    <location>
        <begin position="276"/>
        <end position="292"/>
    </location>
</feature>
<dbReference type="SUPFAM" id="SSF103481">
    <property type="entry name" value="Multidrug resistance efflux transporter EmrE"/>
    <property type="match status" value="2"/>
</dbReference>
<feature type="domain" description="EamA" evidence="6">
    <location>
        <begin position="161"/>
        <end position="292"/>
    </location>
</feature>
<dbReference type="Proteomes" id="UP000308037">
    <property type="component" value="Unassembled WGS sequence"/>
</dbReference>
<dbReference type="Pfam" id="PF00892">
    <property type="entry name" value="EamA"/>
    <property type="match status" value="2"/>
</dbReference>
<comment type="subcellular location">
    <subcellularLocation>
        <location evidence="1">Membrane</location>
        <topology evidence="1">Multi-pass membrane protein</topology>
    </subcellularLocation>
</comment>
<evidence type="ECO:0000313" key="7">
    <source>
        <dbReference type="EMBL" id="TKR26420.1"/>
    </source>
</evidence>
<keyword evidence="2 5" id="KW-0812">Transmembrane</keyword>
<feature type="transmembrane region" description="Helical" evidence="5">
    <location>
        <begin position="130"/>
        <end position="147"/>
    </location>
</feature>
<dbReference type="PANTHER" id="PTHR32322:SF2">
    <property type="entry name" value="EAMA DOMAIN-CONTAINING PROTEIN"/>
    <property type="match status" value="1"/>
</dbReference>
<dbReference type="EMBL" id="QKNX01000002">
    <property type="protein sequence ID" value="TKR26420.1"/>
    <property type="molecule type" value="Genomic_DNA"/>
</dbReference>
<proteinExistence type="predicted"/>
<evidence type="ECO:0000256" key="3">
    <source>
        <dbReference type="ARBA" id="ARBA00022989"/>
    </source>
</evidence>
<dbReference type="InterPro" id="IPR037185">
    <property type="entry name" value="EmrE-like"/>
</dbReference>
<evidence type="ECO:0000256" key="4">
    <source>
        <dbReference type="ARBA" id="ARBA00023136"/>
    </source>
</evidence>
<keyword evidence="4 5" id="KW-0472">Membrane</keyword>
<dbReference type="Gene3D" id="1.10.3730.20">
    <property type="match status" value="1"/>
</dbReference>
<feature type="domain" description="EamA" evidence="6">
    <location>
        <begin position="6"/>
        <end position="147"/>
    </location>
</feature>
<dbReference type="PANTHER" id="PTHR32322">
    <property type="entry name" value="INNER MEMBRANE TRANSPORTER"/>
    <property type="match status" value="1"/>
</dbReference>
<evidence type="ECO:0000256" key="2">
    <source>
        <dbReference type="ARBA" id="ARBA00022692"/>
    </source>
</evidence>
<gene>
    <name evidence="7" type="ORF">DM868_08015</name>
</gene>
<dbReference type="GO" id="GO:0016020">
    <property type="term" value="C:membrane"/>
    <property type="evidence" value="ECO:0007669"/>
    <property type="project" value="UniProtKB-SubCell"/>
</dbReference>
<feature type="transmembrane region" description="Helical" evidence="5">
    <location>
        <begin position="41"/>
        <end position="61"/>
    </location>
</feature>
<evidence type="ECO:0000259" key="6">
    <source>
        <dbReference type="Pfam" id="PF00892"/>
    </source>
</evidence>
<reference evidence="7 8" key="1">
    <citation type="submission" date="2019-04" db="EMBL/GenBank/DDBJ databases">
        <title>Natronomonas sp. F20-122 a newhaloarchaeon isolated from a saline saltern of Isla Bacuta, Huelva, Spain.</title>
        <authorList>
            <person name="Duran-Viseras A."/>
            <person name="Sanchez-Porro C."/>
            <person name="Ventosa A."/>
        </authorList>
    </citation>
    <scope>NUCLEOTIDE SEQUENCE [LARGE SCALE GENOMIC DNA]</scope>
    <source>
        <strain evidence="7 8">F20-122</strain>
    </source>
</reference>
<organism evidence="7 8">
    <name type="scientific">Natronomonas salsuginis</name>
    <dbReference type="NCBI Taxonomy" id="2217661"/>
    <lineage>
        <taxon>Archaea</taxon>
        <taxon>Methanobacteriati</taxon>
        <taxon>Methanobacteriota</taxon>
        <taxon>Stenosarchaea group</taxon>
        <taxon>Halobacteria</taxon>
        <taxon>Halobacteriales</taxon>
        <taxon>Natronomonadaceae</taxon>
        <taxon>Natronomonas</taxon>
    </lineage>
</organism>
<keyword evidence="3 5" id="KW-1133">Transmembrane helix</keyword>
<comment type="caution">
    <text evidence="7">The sequence shown here is derived from an EMBL/GenBank/DDBJ whole genome shotgun (WGS) entry which is preliminary data.</text>
</comment>
<feature type="transmembrane region" description="Helical" evidence="5">
    <location>
        <begin position="101"/>
        <end position="123"/>
    </location>
</feature>
<evidence type="ECO:0000256" key="1">
    <source>
        <dbReference type="ARBA" id="ARBA00004141"/>
    </source>
</evidence>
<feature type="transmembrane region" description="Helical" evidence="5">
    <location>
        <begin position="220"/>
        <end position="239"/>
    </location>
</feature>
<dbReference type="OrthoDB" id="17861at2157"/>
<dbReference type="RefSeq" id="WP_137276336.1">
    <property type="nucleotide sequence ID" value="NZ_QKNX01000002.1"/>
</dbReference>
<feature type="transmembrane region" description="Helical" evidence="5">
    <location>
        <begin position="73"/>
        <end position="95"/>
    </location>
</feature>
<keyword evidence="8" id="KW-1185">Reference proteome</keyword>
<dbReference type="InterPro" id="IPR050638">
    <property type="entry name" value="AA-Vitamin_Transporters"/>
</dbReference>
<dbReference type="AlphaFoldDB" id="A0A4U5JB53"/>
<evidence type="ECO:0000313" key="8">
    <source>
        <dbReference type="Proteomes" id="UP000308037"/>
    </source>
</evidence>